<comment type="caution">
    <text evidence="1">The sequence shown here is derived from an EMBL/GenBank/DDBJ whole genome shotgun (WGS) entry which is preliminary data.</text>
</comment>
<accession>A0A2A4WXZ9</accession>
<evidence type="ECO:0008006" key="3">
    <source>
        <dbReference type="Google" id="ProtNLM"/>
    </source>
</evidence>
<dbReference type="Proteomes" id="UP000218775">
    <property type="component" value="Unassembled WGS sequence"/>
</dbReference>
<protein>
    <recommendedName>
        <fullName evidence="3">Glycosyl transferase family 1 domain-containing protein</fullName>
    </recommendedName>
</protein>
<dbReference type="CDD" id="cd03809">
    <property type="entry name" value="GT4_MtfB-like"/>
    <property type="match status" value="1"/>
</dbReference>
<sequence>MKILFHVRSDLGYGGISEDALCLFDLLAEQEKVILSSLVFEKEEKVTISSQLRGFIRPIIGRFIPIAIKKQIKKILKKRQKTLLSSCLLEKISQKRMGLWLNRFKGRIENGRLSNVRYNKCSNPRDMWMYIGDSSVDFQGWDYVFLPFFLESGQLKSNITYLLRLHDISFITHSEHFSINDAKTLEMSLCDTINRKNLIFICNSPYSKEQLEAYSDKVKGRTYVVPCQVSKYDVQKESLTDLKDNIKLSLSSRYLKKSNQKKVMRSIESMHGYILVVGATHARKNYEALLQGWKIHRQQQGEKALPLVWVGYDCPDYKGSFIDDVNPFINSGEIIHLDRVTRHTLNQLFLNASLFVVASHEEGFSIPPIEANQFKCPVIASDIAVHRWVLGEAALFFNPNDPEKLADCIMQLQFEKEAEHLRQRLISLGVDNAKRFYKENVELELTKVLESIKSNQPCTNMPLFV</sequence>
<reference evidence="2" key="1">
    <citation type="submission" date="2017-08" db="EMBL/GenBank/DDBJ databases">
        <title>A dynamic microbial community with high functional redundancy inhabits the cold, oxic subseafloor aquifer.</title>
        <authorList>
            <person name="Tully B.J."/>
            <person name="Wheat C.G."/>
            <person name="Glazer B.T."/>
            <person name="Huber J.A."/>
        </authorList>
    </citation>
    <scope>NUCLEOTIDE SEQUENCE [LARGE SCALE GENOMIC DNA]</scope>
</reference>
<dbReference type="SUPFAM" id="SSF53756">
    <property type="entry name" value="UDP-Glycosyltransferase/glycogen phosphorylase"/>
    <property type="match status" value="1"/>
</dbReference>
<dbReference type="Gene3D" id="3.40.50.2000">
    <property type="entry name" value="Glycogen Phosphorylase B"/>
    <property type="match status" value="1"/>
</dbReference>
<dbReference type="GO" id="GO:0016757">
    <property type="term" value="F:glycosyltransferase activity"/>
    <property type="evidence" value="ECO:0007669"/>
    <property type="project" value="InterPro"/>
</dbReference>
<dbReference type="Pfam" id="PF13692">
    <property type="entry name" value="Glyco_trans_1_4"/>
    <property type="match status" value="1"/>
</dbReference>
<dbReference type="AlphaFoldDB" id="A0A2A4WXZ9"/>
<dbReference type="PANTHER" id="PTHR46401:SF8">
    <property type="entry name" value="BLL6006 PROTEIN"/>
    <property type="match status" value="1"/>
</dbReference>
<evidence type="ECO:0000313" key="2">
    <source>
        <dbReference type="Proteomes" id="UP000218775"/>
    </source>
</evidence>
<evidence type="ECO:0000313" key="1">
    <source>
        <dbReference type="EMBL" id="PCI75332.1"/>
    </source>
</evidence>
<dbReference type="PANTHER" id="PTHR46401">
    <property type="entry name" value="GLYCOSYLTRANSFERASE WBBK-RELATED"/>
    <property type="match status" value="1"/>
</dbReference>
<dbReference type="EMBL" id="NVUK01000050">
    <property type="protein sequence ID" value="PCI75332.1"/>
    <property type="molecule type" value="Genomic_DNA"/>
</dbReference>
<organism evidence="1 2">
    <name type="scientific">Aerophobetes bacterium</name>
    <dbReference type="NCBI Taxonomy" id="2030807"/>
    <lineage>
        <taxon>Bacteria</taxon>
        <taxon>Candidatus Aerophobota</taxon>
    </lineage>
</organism>
<name>A0A2A4WXZ9_UNCAE</name>
<proteinExistence type="predicted"/>
<gene>
    <name evidence="1" type="ORF">COB21_05790</name>
</gene>